<feature type="chain" id="PRO_5016896196" description="Outer membrane protein" evidence="1">
    <location>
        <begin position="30"/>
        <end position="420"/>
    </location>
</feature>
<dbReference type="EMBL" id="UGJE01000002">
    <property type="protein sequence ID" value="STQ85273.1"/>
    <property type="molecule type" value="Genomic_DNA"/>
</dbReference>
<dbReference type="AlphaFoldDB" id="A0A377PUH8"/>
<keyword evidence="3" id="KW-1185">Reference proteome</keyword>
<evidence type="ECO:0008006" key="4">
    <source>
        <dbReference type="Google" id="ProtNLM"/>
    </source>
</evidence>
<accession>A0A377PUH8</accession>
<name>A0A377PUH8_9HELI</name>
<reference evidence="2 3" key="1">
    <citation type="submission" date="2018-06" db="EMBL/GenBank/DDBJ databases">
        <authorList>
            <consortium name="Pathogen Informatics"/>
            <person name="Doyle S."/>
        </authorList>
    </citation>
    <scope>NUCLEOTIDE SEQUENCE [LARGE SCALE GENOMIC DNA]</scope>
    <source>
        <strain evidence="2 3">NCTC12714</strain>
    </source>
</reference>
<evidence type="ECO:0000313" key="3">
    <source>
        <dbReference type="Proteomes" id="UP000255139"/>
    </source>
</evidence>
<gene>
    <name evidence="2" type="ORF">NCTC12714_00048</name>
</gene>
<sequence>MKKLIRGNLRKTFFASSTALVMLASSANAIEITPFGKVGAIGNLAFGDNTIGDKKLTGYLGVTGHLGVDFNFNGFRLGVGAMAGFAPLKIGVDGGYGSNVFVNVNGIYKSPYVDASDLYVGYWTEELTFLLGRYNGSKAIPNADWIGGYNQGAAFAYNNEFFGVWATWINDFLRNGYNANANFNIDGRYGMDLSGFSGYSSSWNNFNLRKELFAAGVDVRIGEFFEFSPFAHYWLLRKNDNYLQAGARMALSFDLGILKSTTTLRGMWTRNLDKNRNGVFWQADEELLFLDLIKLGGGFLSVGGIGLNGLTLIDRTRFYGQYLFPVTFDGTGIGYRNYLNAASKSYYVFTGFKLGSYVDLDILYANGDYKEFSAIVNYNIIGGSIDDEGGESGITWSVGGGYVTDNFKSHAALVYTKLKF</sequence>
<keyword evidence="1" id="KW-0732">Signal</keyword>
<dbReference type="RefSeq" id="WP_233708852.1">
    <property type="nucleotide sequence ID" value="NZ_FZML01000017.1"/>
</dbReference>
<evidence type="ECO:0000313" key="2">
    <source>
        <dbReference type="EMBL" id="STQ85273.1"/>
    </source>
</evidence>
<evidence type="ECO:0000256" key="1">
    <source>
        <dbReference type="SAM" id="SignalP"/>
    </source>
</evidence>
<organism evidence="2 3">
    <name type="scientific">Helicobacter muridarum</name>
    <dbReference type="NCBI Taxonomy" id="216"/>
    <lineage>
        <taxon>Bacteria</taxon>
        <taxon>Pseudomonadati</taxon>
        <taxon>Campylobacterota</taxon>
        <taxon>Epsilonproteobacteria</taxon>
        <taxon>Campylobacterales</taxon>
        <taxon>Helicobacteraceae</taxon>
        <taxon>Helicobacter</taxon>
    </lineage>
</organism>
<feature type="signal peptide" evidence="1">
    <location>
        <begin position="1"/>
        <end position="29"/>
    </location>
</feature>
<protein>
    <recommendedName>
        <fullName evidence="4">Outer membrane protein</fullName>
    </recommendedName>
</protein>
<proteinExistence type="predicted"/>
<dbReference type="Proteomes" id="UP000255139">
    <property type="component" value="Unassembled WGS sequence"/>
</dbReference>